<dbReference type="InterPro" id="IPR003761">
    <property type="entry name" value="Exonuc_VII_S"/>
</dbReference>
<feature type="coiled-coil region" evidence="7">
    <location>
        <begin position="1"/>
        <end position="59"/>
    </location>
</feature>
<protein>
    <recommendedName>
        <fullName evidence="6">Exodeoxyribonuclease VII small subunit</fullName>
        <ecNumber evidence="6">3.1.11.6</ecNumber>
    </recommendedName>
</protein>
<dbReference type="GO" id="GO:0006308">
    <property type="term" value="P:DNA catabolic process"/>
    <property type="evidence" value="ECO:0007669"/>
    <property type="project" value="UniProtKB-UniRule"/>
</dbReference>
<keyword evidence="9" id="KW-1185">Reference proteome</keyword>
<dbReference type="RefSeq" id="WP_023949575.1">
    <property type="nucleotide sequence ID" value="NZ_BASD01000028.1"/>
</dbReference>
<dbReference type="InterPro" id="IPR037004">
    <property type="entry name" value="Exonuc_VII_ssu_sf"/>
</dbReference>
<evidence type="ECO:0000313" key="8">
    <source>
        <dbReference type="EMBL" id="GAD19915.1"/>
    </source>
</evidence>
<dbReference type="NCBIfam" id="TIGR01280">
    <property type="entry name" value="xseB"/>
    <property type="match status" value="1"/>
</dbReference>
<dbReference type="OrthoDB" id="5329724at2"/>
<dbReference type="GO" id="GO:0008855">
    <property type="term" value="F:exodeoxyribonuclease VII activity"/>
    <property type="evidence" value="ECO:0007669"/>
    <property type="project" value="UniProtKB-UniRule"/>
</dbReference>
<evidence type="ECO:0000256" key="1">
    <source>
        <dbReference type="ARBA" id="ARBA00009998"/>
    </source>
</evidence>
<sequence>MQDFESKIEKAKQILAQLNAQDLSLKSGLELYKQGIKELKEAQDMLEKAKLEYEEIKAQDIQDNK</sequence>
<comment type="caution">
    <text evidence="8">The sequence shown here is derived from an EMBL/GenBank/DDBJ whole genome shotgun (WGS) entry which is preliminary data.</text>
</comment>
<evidence type="ECO:0000256" key="4">
    <source>
        <dbReference type="ARBA" id="ARBA00022801"/>
    </source>
</evidence>
<dbReference type="Pfam" id="PF02609">
    <property type="entry name" value="Exonuc_VII_S"/>
    <property type="match status" value="1"/>
</dbReference>
<keyword evidence="5" id="KW-0269">Exonuclease</keyword>
<accession>T1D143</accession>
<evidence type="ECO:0000313" key="9">
    <source>
        <dbReference type="Proteomes" id="UP000018143"/>
    </source>
</evidence>
<dbReference type="SUPFAM" id="SSF116842">
    <property type="entry name" value="XseB-like"/>
    <property type="match status" value="1"/>
</dbReference>
<dbReference type="EMBL" id="BASD01000028">
    <property type="protein sequence ID" value="GAD19915.1"/>
    <property type="molecule type" value="Genomic_DNA"/>
</dbReference>
<dbReference type="STRING" id="1325130.HFN_1155"/>
<evidence type="ECO:0000256" key="5">
    <source>
        <dbReference type="ARBA" id="ARBA00022839"/>
    </source>
</evidence>
<keyword evidence="3" id="KW-0540">Nuclease</keyword>
<comment type="similarity">
    <text evidence="1">Belongs to the XseB family.</text>
</comment>
<name>T1D143_9HELI</name>
<proteinExistence type="inferred from homology"/>
<evidence type="ECO:0000256" key="7">
    <source>
        <dbReference type="SAM" id="Coils"/>
    </source>
</evidence>
<evidence type="ECO:0000256" key="2">
    <source>
        <dbReference type="ARBA" id="ARBA00022490"/>
    </source>
</evidence>
<dbReference type="Gene3D" id="1.10.287.1040">
    <property type="entry name" value="Exonuclease VII, small subunit"/>
    <property type="match status" value="1"/>
</dbReference>
<keyword evidence="2" id="KW-0963">Cytoplasm</keyword>
<gene>
    <name evidence="8" type="ORF">HFN_1155</name>
</gene>
<evidence type="ECO:0000256" key="3">
    <source>
        <dbReference type="ARBA" id="ARBA00022722"/>
    </source>
</evidence>
<dbReference type="Proteomes" id="UP000018143">
    <property type="component" value="Unassembled WGS sequence"/>
</dbReference>
<dbReference type="GO" id="GO:0009318">
    <property type="term" value="C:exodeoxyribonuclease VII complex"/>
    <property type="evidence" value="ECO:0007669"/>
    <property type="project" value="UniProtKB-UniRule"/>
</dbReference>
<dbReference type="AlphaFoldDB" id="T1D143"/>
<organism evidence="8 9">
    <name type="scientific">Helicobacter fennelliae MRY12-0050</name>
    <dbReference type="NCBI Taxonomy" id="1325130"/>
    <lineage>
        <taxon>Bacteria</taxon>
        <taxon>Pseudomonadati</taxon>
        <taxon>Campylobacterota</taxon>
        <taxon>Epsilonproteobacteria</taxon>
        <taxon>Campylobacterales</taxon>
        <taxon>Helicobacteraceae</taxon>
        <taxon>Helicobacter</taxon>
    </lineage>
</organism>
<dbReference type="EC" id="3.1.11.6" evidence="6"/>
<keyword evidence="4" id="KW-0378">Hydrolase</keyword>
<evidence type="ECO:0000256" key="6">
    <source>
        <dbReference type="NCBIfam" id="TIGR01280"/>
    </source>
</evidence>
<keyword evidence="7" id="KW-0175">Coiled coil</keyword>
<reference evidence="8 9" key="1">
    <citation type="journal article" date="2013" name="Genome Announc.">
        <title>Draft Genome Sequence of Helicobacter fennelliae Strain MRY12-0050, Isolated from a Bacteremia Patient.</title>
        <authorList>
            <person name="Rimbara E."/>
            <person name="Matsui M."/>
            <person name="Mori S."/>
            <person name="Suzuki S."/>
            <person name="Suzuki M."/>
            <person name="Kim H."/>
            <person name="Sekizuka T."/>
            <person name="Kuroda M."/>
            <person name="Shibayama K."/>
        </authorList>
    </citation>
    <scope>NUCLEOTIDE SEQUENCE [LARGE SCALE GENOMIC DNA]</scope>
    <source>
        <strain evidence="8 9">MRY12-0050</strain>
    </source>
</reference>